<reference evidence="2 3" key="1">
    <citation type="journal article" date="2011" name="Proc. Natl. Acad. Sci. U.S.A.">
        <title>Genome and transcriptome analyses of the mountain pine beetle-fungal symbiont Grosmannia clavigera, a lodgepole pine pathogen.</title>
        <authorList>
            <person name="DiGuistini S."/>
            <person name="Wang Y."/>
            <person name="Liao N.Y."/>
            <person name="Taylor G."/>
            <person name="Tanguay P."/>
            <person name="Feau N."/>
            <person name="Henrissat B."/>
            <person name="Chan S.K."/>
            <person name="Hesse-Orce U."/>
            <person name="Alamouti S.M."/>
            <person name="Tsui C.K.M."/>
            <person name="Docking R.T."/>
            <person name="Levasseur A."/>
            <person name="Haridas S."/>
            <person name="Robertson G."/>
            <person name="Birol I."/>
            <person name="Holt R.A."/>
            <person name="Marra M.A."/>
            <person name="Hamelin R.C."/>
            <person name="Hirst M."/>
            <person name="Jones S.J.M."/>
            <person name="Bohlmann J."/>
            <person name="Breuil C."/>
        </authorList>
    </citation>
    <scope>NUCLEOTIDE SEQUENCE [LARGE SCALE GENOMIC DNA]</scope>
    <source>
        <strain evidence="3">kw1407 / UAMH 11150</strain>
    </source>
</reference>
<feature type="region of interest" description="Disordered" evidence="1">
    <location>
        <begin position="432"/>
        <end position="484"/>
    </location>
</feature>
<feature type="compositionally biased region" description="Low complexity" evidence="1">
    <location>
        <begin position="816"/>
        <end position="832"/>
    </location>
</feature>
<feature type="compositionally biased region" description="Basic residues" evidence="1">
    <location>
        <begin position="438"/>
        <end position="450"/>
    </location>
</feature>
<evidence type="ECO:0008006" key="4">
    <source>
        <dbReference type="Google" id="ProtNLM"/>
    </source>
</evidence>
<dbReference type="RefSeq" id="XP_014172046.1">
    <property type="nucleotide sequence ID" value="XM_014316571.1"/>
</dbReference>
<sequence length="990" mass="104786">MAAFLSHDSSPLAEVAPVNMAVAEDDFAERSSPRNIPPPVTIPPQSNDNLPPLSPQPFGALPIRPAGAGHRRGGSEFVGGNARSGDAFALISTSPTKSESSLTSPSLAPVPSSRGPPPNGPPPGRRGHAHRRSAAISIHDLSDMLIPTTPTHQTRGNSAPSSPLEFGPGLKAFAFPMATKSDDKLKPGPLPPVEVVKPNDVPPASLTPTFVFPDEPDQQSADFRASNRARVGFSDTLEFIPRPLSLVSNDTASTITARPMAGSSGTSGHSVSESISSVISLNSAGLTPIVRSTSSGTVPESRPSTAGAVLERSQSITADDPDSSLPRRRNSIPLLSSIPTDSELSADAATKGVAPRLPSPIKTPNKRWSFFGLDPFITIGNSSPTRPRAGAAEAVDGSAIADAADASFTGPVALATARSRSLDRDAVITSRPASVRTVSRKSSKKKKKAKSWGILTRKSKARRKTRRTPTPPPISQTAFSDDEESFEEQTFSGGTIDETTEVLAPPTVFVTPSYSPTDSDSTAEAWRLPPSPSYSMPDDDASFAMIDLDAALGPFNTPLPQNAEWEAAQRAGGMTKRQLHSAVGMTRFSGPGMHYSHRRAESAPEMPPFNRAGLPRFSSSGAMADVFEEDEEDDDDEGKGKRRQMLMTADSSDAGSVVYSASVGGSTPPWRPTRVTERTSSIDIRVTSTDGRAAADKGVDMSTAPSEDAISSAALSRRGSGLSVMSDDDKTQLSTGLKSEYSASSLHEGAKMEEGLRGPPFDVPDSGCDVTVESASDSTVHSIGRVRKGKDLAPVVVMIVSPLHLPPMSLAPVSPFSMPTTSTHPSPRSPMSLEANRVSTAPSSVTEDNFQSLLMGAPGPELRRSLDIPSLTPSLASSTSTTTRESGVPPSLHTAQGPQTRPFLPSREAERPASFTYTAFGRRRSSLASLHRLINTSHGERSKLSMEVPLDSSSMPETAEDAEKKRPKSSRSKRLSRMMQFWRSKGEAES</sequence>
<accession>F0XIH8</accession>
<feature type="compositionally biased region" description="Polar residues" evidence="1">
    <location>
        <begin position="732"/>
        <end position="741"/>
    </location>
</feature>
<feature type="region of interest" description="Disordered" evidence="1">
    <location>
        <begin position="816"/>
        <end position="910"/>
    </location>
</feature>
<feature type="compositionally biased region" description="Basic residues" evidence="1">
    <location>
        <begin position="965"/>
        <end position="976"/>
    </location>
</feature>
<evidence type="ECO:0000313" key="2">
    <source>
        <dbReference type="EMBL" id="EFX02564.1"/>
    </source>
</evidence>
<dbReference type="AlphaFoldDB" id="F0XIH8"/>
<dbReference type="OrthoDB" id="5406427at2759"/>
<keyword evidence="3" id="KW-1185">Reference proteome</keyword>
<name>F0XIH8_GROCL</name>
<feature type="compositionally biased region" description="Polar residues" evidence="1">
    <location>
        <begin position="290"/>
        <end position="304"/>
    </location>
</feature>
<organism evidence="3">
    <name type="scientific">Grosmannia clavigera (strain kw1407 / UAMH 11150)</name>
    <name type="common">Blue stain fungus</name>
    <name type="synonym">Graphiocladiella clavigera</name>
    <dbReference type="NCBI Taxonomy" id="655863"/>
    <lineage>
        <taxon>Eukaryota</taxon>
        <taxon>Fungi</taxon>
        <taxon>Dikarya</taxon>
        <taxon>Ascomycota</taxon>
        <taxon>Pezizomycotina</taxon>
        <taxon>Sordariomycetes</taxon>
        <taxon>Sordariomycetidae</taxon>
        <taxon>Ophiostomatales</taxon>
        <taxon>Ophiostomataceae</taxon>
        <taxon>Leptographium</taxon>
    </lineage>
</organism>
<feature type="region of interest" description="Disordered" evidence="1">
    <location>
        <begin position="688"/>
        <end position="741"/>
    </location>
</feature>
<feature type="compositionally biased region" description="Polar residues" evidence="1">
    <location>
        <begin position="91"/>
        <end position="106"/>
    </location>
</feature>
<evidence type="ECO:0000256" key="1">
    <source>
        <dbReference type="SAM" id="MobiDB-lite"/>
    </source>
</evidence>
<feature type="region of interest" description="Disordered" evidence="1">
    <location>
        <begin position="24"/>
        <end position="131"/>
    </location>
</feature>
<dbReference type="InParanoid" id="F0XIH8"/>
<feature type="region of interest" description="Disordered" evidence="1">
    <location>
        <begin position="290"/>
        <end position="338"/>
    </location>
</feature>
<feature type="compositionally biased region" description="Polar residues" evidence="1">
    <location>
        <begin position="837"/>
        <end position="852"/>
    </location>
</feature>
<dbReference type="HOGENOM" id="CLU_007264_0_0_1"/>
<dbReference type="eggNOG" id="ENOG502RD9J">
    <property type="taxonomic scope" value="Eukaryota"/>
</dbReference>
<feature type="compositionally biased region" description="Basic residues" evidence="1">
    <location>
        <begin position="457"/>
        <end position="467"/>
    </location>
</feature>
<feature type="compositionally biased region" description="Acidic residues" evidence="1">
    <location>
        <begin position="627"/>
        <end position="637"/>
    </location>
</feature>
<dbReference type="STRING" id="655863.F0XIH8"/>
<gene>
    <name evidence="2" type="ORF">CMQ_5925</name>
</gene>
<feature type="compositionally biased region" description="Pro residues" evidence="1">
    <location>
        <begin position="114"/>
        <end position="124"/>
    </location>
</feature>
<dbReference type="GeneID" id="25979301"/>
<feature type="region of interest" description="Disordered" evidence="1">
    <location>
        <begin position="627"/>
        <end position="653"/>
    </location>
</feature>
<evidence type="ECO:0000313" key="3">
    <source>
        <dbReference type="Proteomes" id="UP000007796"/>
    </source>
</evidence>
<dbReference type="EMBL" id="GL629771">
    <property type="protein sequence ID" value="EFX02564.1"/>
    <property type="molecule type" value="Genomic_DNA"/>
</dbReference>
<feature type="compositionally biased region" description="Low complexity" evidence="1">
    <location>
        <begin position="869"/>
        <end position="883"/>
    </location>
</feature>
<feature type="region of interest" description="Disordered" evidence="1">
    <location>
        <begin position="938"/>
        <end position="990"/>
    </location>
</feature>
<dbReference type="Proteomes" id="UP000007796">
    <property type="component" value="Unassembled WGS sequence"/>
</dbReference>
<protein>
    <recommendedName>
        <fullName evidence="4">Cell wall proline rich protein</fullName>
    </recommendedName>
</protein>
<proteinExistence type="predicted"/>